<evidence type="ECO:0000313" key="3">
    <source>
        <dbReference type="Proteomes" id="UP000325516"/>
    </source>
</evidence>
<evidence type="ECO:0000313" key="2">
    <source>
        <dbReference type="EMBL" id="QEW03019.1"/>
    </source>
</evidence>
<keyword evidence="3" id="KW-1185">Reference proteome</keyword>
<reference evidence="3" key="1">
    <citation type="submission" date="2019-09" db="EMBL/GenBank/DDBJ databases">
        <title>Mumia zhuanghuii sp. nov. isolated from the intestinal contents of plateau pika (Ochotona curzoniae) in the Qinghai-Tibet plateau of China.</title>
        <authorList>
            <person name="Tian Z."/>
        </authorList>
    </citation>
    <scope>NUCLEOTIDE SEQUENCE [LARGE SCALE GENOMIC DNA]</scope>
    <source>
        <strain evidence="3">L-031</strain>
    </source>
</reference>
<feature type="transmembrane region" description="Helical" evidence="1">
    <location>
        <begin position="20"/>
        <end position="50"/>
    </location>
</feature>
<protein>
    <submittedName>
        <fullName evidence="2">Uncharacterized protein</fullName>
    </submittedName>
</protein>
<accession>A0A5J6L386</accession>
<keyword evidence="1" id="KW-0472">Membrane</keyword>
<dbReference type="Proteomes" id="UP000325516">
    <property type="component" value="Chromosome"/>
</dbReference>
<gene>
    <name evidence="2" type="ORF">F6J85_07835</name>
</gene>
<dbReference type="AlphaFoldDB" id="A0A5J6L386"/>
<keyword evidence="1" id="KW-0812">Transmembrane</keyword>
<evidence type="ECO:0000256" key="1">
    <source>
        <dbReference type="SAM" id="Phobius"/>
    </source>
</evidence>
<organism evidence="2 3">
    <name type="scientific">Microbacterium lushaniae</name>
    <dbReference type="NCBI Taxonomy" id="2614639"/>
    <lineage>
        <taxon>Bacteria</taxon>
        <taxon>Bacillati</taxon>
        <taxon>Actinomycetota</taxon>
        <taxon>Actinomycetes</taxon>
        <taxon>Micrococcales</taxon>
        <taxon>Microbacteriaceae</taxon>
        <taxon>Microbacterium</taxon>
    </lineage>
</organism>
<keyword evidence="1" id="KW-1133">Transmembrane helix</keyword>
<proteinExistence type="predicted"/>
<dbReference type="EMBL" id="CP044232">
    <property type="protein sequence ID" value="QEW03019.1"/>
    <property type="molecule type" value="Genomic_DNA"/>
</dbReference>
<name>A0A5J6L386_9MICO</name>
<dbReference type="RefSeq" id="WP_150924516.1">
    <property type="nucleotide sequence ID" value="NZ_CP044232.1"/>
</dbReference>
<sequence length="77" mass="8421">MDNGAWLVAFIPLPSVLLMLGMFAAIILFGLVFALNQIVGLIISATLTYIRRRKRAAVQASSHKKEADIAAGRYKDC</sequence>
<dbReference type="KEGG" id="mlz:F6J85_07835"/>